<dbReference type="PIRSF" id="PIRSF016478">
    <property type="entry name" value="Coatomer_esu"/>
    <property type="match status" value="1"/>
</dbReference>
<dbReference type="SUPFAM" id="SSF48452">
    <property type="entry name" value="TPR-like"/>
    <property type="match status" value="1"/>
</dbReference>
<dbReference type="GO" id="GO:0006890">
    <property type="term" value="P:retrograde vesicle-mediated transport, Golgi to endoplasmic reticulum"/>
    <property type="evidence" value="ECO:0007669"/>
    <property type="project" value="UniProtKB-UniRule"/>
</dbReference>
<keyword evidence="4 11" id="KW-0813">Transport</keyword>
<keyword evidence="13" id="KW-1185">Reference proteome</keyword>
<evidence type="ECO:0000256" key="10">
    <source>
        <dbReference type="ARBA" id="ARBA00023329"/>
    </source>
</evidence>
<keyword evidence="9 11" id="KW-0472">Membrane</keyword>
<protein>
    <recommendedName>
        <fullName evidence="11">Coatomer subunit epsilon</fullName>
    </recommendedName>
</protein>
<evidence type="ECO:0000256" key="11">
    <source>
        <dbReference type="PIRNR" id="PIRNR016478"/>
    </source>
</evidence>
<dbReference type="FunFam" id="1.25.40.10:FF:000613">
    <property type="entry name" value="Coatomer subunit epsilon"/>
    <property type="match status" value="1"/>
</dbReference>
<dbReference type="GO" id="GO:0005198">
    <property type="term" value="F:structural molecule activity"/>
    <property type="evidence" value="ECO:0007669"/>
    <property type="project" value="UniProtKB-UniRule"/>
</dbReference>
<dbReference type="OrthoDB" id="310217at2759"/>
<comment type="function">
    <text evidence="11">The coatomer is a cytosolic protein complex that binds to dilysine motifs and reversibly associates with Golgi non-clathrin-coated vesicles, which further mediate biosynthetic protein transport from the ER, via the Golgi up to the trans Golgi network. The coatomer complex is required for budding from Golgi membranes, and is essential for the retrograde Golgi-to-ER transport of dilysine-tagged proteins.</text>
</comment>
<dbReference type="FunCoup" id="A0A1J7IMN4">
    <property type="interactions" value="204"/>
</dbReference>
<dbReference type="Gene3D" id="1.25.40.10">
    <property type="entry name" value="Tetratricopeptide repeat domain"/>
    <property type="match status" value="1"/>
</dbReference>
<dbReference type="InterPro" id="IPR006822">
    <property type="entry name" value="Coatomer_esu"/>
</dbReference>
<dbReference type="Proteomes" id="UP000182658">
    <property type="component" value="Unassembled WGS sequence"/>
</dbReference>
<keyword evidence="6 11" id="KW-0931">ER-Golgi transport</keyword>
<gene>
    <name evidence="12" type="ORF">CONLIGDRAFT_394116</name>
</gene>
<evidence type="ECO:0000313" key="12">
    <source>
        <dbReference type="EMBL" id="OIW28847.1"/>
    </source>
</evidence>
<dbReference type="STRING" id="1408157.A0A1J7IMN4"/>
<dbReference type="EMBL" id="KV875098">
    <property type="protein sequence ID" value="OIW28847.1"/>
    <property type="molecule type" value="Genomic_DNA"/>
</dbReference>
<dbReference type="AlphaFoldDB" id="A0A1J7IMN4"/>
<keyword evidence="7 11" id="KW-0653">Protein transport</keyword>
<evidence type="ECO:0000256" key="6">
    <source>
        <dbReference type="ARBA" id="ARBA00022892"/>
    </source>
</evidence>
<reference evidence="12 13" key="1">
    <citation type="submission" date="2016-10" db="EMBL/GenBank/DDBJ databases">
        <title>Draft genome sequence of Coniochaeta ligniaria NRRL30616, a lignocellulolytic fungus for bioabatement of inhibitors in plant biomass hydrolysates.</title>
        <authorList>
            <consortium name="DOE Joint Genome Institute"/>
            <person name="Jimenez D.J."/>
            <person name="Hector R.E."/>
            <person name="Riley R."/>
            <person name="Sun H."/>
            <person name="Grigoriev I.V."/>
            <person name="Van Elsas J.D."/>
            <person name="Nichols N.N."/>
        </authorList>
    </citation>
    <scope>NUCLEOTIDE SEQUENCE [LARGE SCALE GENOMIC DNA]</scope>
    <source>
        <strain evidence="12 13">NRRL 30616</strain>
    </source>
</reference>
<dbReference type="GO" id="GO:0015031">
    <property type="term" value="P:protein transport"/>
    <property type="evidence" value="ECO:0007669"/>
    <property type="project" value="UniProtKB-UniRule"/>
</dbReference>
<organism evidence="12 13">
    <name type="scientific">Coniochaeta ligniaria NRRL 30616</name>
    <dbReference type="NCBI Taxonomy" id="1408157"/>
    <lineage>
        <taxon>Eukaryota</taxon>
        <taxon>Fungi</taxon>
        <taxon>Dikarya</taxon>
        <taxon>Ascomycota</taxon>
        <taxon>Pezizomycotina</taxon>
        <taxon>Sordariomycetes</taxon>
        <taxon>Sordariomycetidae</taxon>
        <taxon>Coniochaetales</taxon>
        <taxon>Coniochaetaceae</taxon>
        <taxon>Coniochaeta</taxon>
    </lineage>
</organism>
<dbReference type="PANTHER" id="PTHR10805:SF0">
    <property type="entry name" value="COATOMER SUBUNIT EPSILON"/>
    <property type="match status" value="1"/>
</dbReference>
<proteinExistence type="inferred from homology"/>
<evidence type="ECO:0000256" key="9">
    <source>
        <dbReference type="ARBA" id="ARBA00023136"/>
    </source>
</evidence>
<evidence type="ECO:0000256" key="5">
    <source>
        <dbReference type="ARBA" id="ARBA00022490"/>
    </source>
</evidence>
<evidence type="ECO:0000256" key="2">
    <source>
        <dbReference type="ARBA" id="ARBA00004347"/>
    </source>
</evidence>
<dbReference type="GO" id="GO:0030126">
    <property type="term" value="C:COPI vesicle coat"/>
    <property type="evidence" value="ECO:0007669"/>
    <property type="project" value="TreeGrafter"/>
</dbReference>
<evidence type="ECO:0000256" key="7">
    <source>
        <dbReference type="ARBA" id="ARBA00022927"/>
    </source>
</evidence>
<dbReference type="GO" id="GO:0006891">
    <property type="term" value="P:intra-Golgi vesicle-mediated transport"/>
    <property type="evidence" value="ECO:0007669"/>
    <property type="project" value="TreeGrafter"/>
</dbReference>
<comment type="similarity">
    <text evidence="3 11">Belongs to the COPE family.</text>
</comment>
<dbReference type="PANTHER" id="PTHR10805">
    <property type="entry name" value="COATOMER SUBUNIT EPSILON"/>
    <property type="match status" value="1"/>
</dbReference>
<dbReference type="GO" id="GO:0000139">
    <property type="term" value="C:Golgi membrane"/>
    <property type="evidence" value="ECO:0007669"/>
    <property type="project" value="UniProtKB-SubCell"/>
</dbReference>
<keyword evidence="8 11" id="KW-0333">Golgi apparatus</keyword>
<keyword evidence="10 11" id="KW-0968">Cytoplasmic vesicle</keyword>
<comment type="subcellular location">
    <subcellularLocation>
        <location evidence="2">Cytoplasmic vesicle</location>
        <location evidence="2">COPI-coated vesicle membrane</location>
        <topology evidence="2">Peripheral membrane protein</topology>
        <orientation evidence="2">Cytoplasmic side</orientation>
    </subcellularLocation>
    <subcellularLocation>
        <location evidence="1">Golgi apparatus membrane</location>
        <topology evidence="1">Peripheral membrane protein</topology>
        <orientation evidence="1">Cytoplasmic side</orientation>
    </subcellularLocation>
</comment>
<evidence type="ECO:0000256" key="4">
    <source>
        <dbReference type="ARBA" id="ARBA00022448"/>
    </source>
</evidence>
<evidence type="ECO:0000256" key="8">
    <source>
        <dbReference type="ARBA" id="ARBA00023034"/>
    </source>
</evidence>
<evidence type="ECO:0000313" key="13">
    <source>
        <dbReference type="Proteomes" id="UP000182658"/>
    </source>
</evidence>
<evidence type="ECO:0000256" key="1">
    <source>
        <dbReference type="ARBA" id="ARBA00004255"/>
    </source>
</evidence>
<dbReference type="InterPro" id="IPR011990">
    <property type="entry name" value="TPR-like_helical_dom_sf"/>
</dbReference>
<sequence>MDPYSAEGELINIHNAFHQGQYDQVVDYDTSSLSPENHLPARILQLRARIALGQTDDVLDDIAGEGETEYAAVCALAEFAKGNKEKAVKTVEGLAESDEGQDNGVVQVLGGTVLAAAGKCEEALQLLGRHQGNLEAVALIVQIHLQQNRNDLAVKEVQAARRWAQDSLLVNLAESWVGLRLGGDKYQQAFYVFEELAQAPSTSSVRTLVSQAVAELHLGRTEEAQAALDQAMKKEPNSAEAIANLLVLSVITGKDATDVTNTLKSVDAQHPLLSDLAEKSALFDKAATKYKAKVAA</sequence>
<dbReference type="GO" id="GO:0006888">
    <property type="term" value="P:endoplasmic reticulum to Golgi vesicle-mediated transport"/>
    <property type="evidence" value="ECO:0007669"/>
    <property type="project" value="TreeGrafter"/>
</dbReference>
<dbReference type="InParanoid" id="A0A1J7IMN4"/>
<name>A0A1J7IMN4_9PEZI</name>
<evidence type="ECO:0000256" key="3">
    <source>
        <dbReference type="ARBA" id="ARBA00008827"/>
    </source>
</evidence>
<keyword evidence="5 11" id="KW-0963">Cytoplasm</keyword>
<dbReference type="Pfam" id="PF04733">
    <property type="entry name" value="Coatomer_E"/>
    <property type="match status" value="1"/>
</dbReference>
<accession>A0A1J7IMN4</accession>